<feature type="compositionally biased region" description="Polar residues" evidence="2">
    <location>
        <begin position="31"/>
        <end position="45"/>
    </location>
</feature>
<keyword evidence="6" id="KW-1185">Reference proteome</keyword>
<dbReference type="InterPro" id="IPR000757">
    <property type="entry name" value="Beta-glucanase-like"/>
</dbReference>
<feature type="domain" description="GH16" evidence="4">
    <location>
        <begin position="32"/>
        <end position="280"/>
    </location>
</feature>
<feature type="signal peptide" evidence="3">
    <location>
        <begin position="1"/>
        <end position="19"/>
    </location>
</feature>
<dbReference type="Pfam" id="PF00722">
    <property type="entry name" value="Glyco_hydro_16"/>
    <property type="match status" value="1"/>
</dbReference>
<dbReference type="AlphaFoldDB" id="A0A1M5CAZ3"/>
<evidence type="ECO:0000256" key="2">
    <source>
        <dbReference type="SAM" id="MobiDB-lite"/>
    </source>
</evidence>
<dbReference type="InterPro" id="IPR013320">
    <property type="entry name" value="ConA-like_dom_sf"/>
</dbReference>
<dbReference type="SUPFAM" id="SSF49899">
    <property type="entry name" value="Concanavalin A-like lectins/glucanases"/>
    <property type="match status" value="1"/>
</dbReference>
<evidence type="ECO:0000256" key="3">
    <source>
        <dbReference type="SAM" id="SignalP"/>
    </source>
</evidence>
<keyword evidence="3" id="KW-0732">Signal</keyword>
<dbReference type="PROSITE" id="PS51762">
    <property type="entry name" value="GH16_2"/>
    <property type="match status" value="1"/>
</dbReference>
<evidence type="ECO:0000259" key="4">
    <source>
        <dbReference type="PROSITE" id="PS51762"/>
    </source>
</evidence>
<evidence type="ECO:0000313" key="6">
    <source>
        <dbReference type="Proteomes" id="UP000184170"/>
    </source>
</evidence>
<evidence type="ECO:0000313" key="5">
    <source>
        <dbReference type="EMBL" id="SHF51908.1"/>
    </source>
</evidence>
<feature type="chain" id="PRO_5013019471" evidence="3">
    <location>
        <begin position="20"/>
        <end position="326"/>
    </location>
</feature>
<dbReference type="Proteomes" id="UP000184170">
    <property type="component" value="Unassembled WGS sequence"/>
</dbReference>
<protein>
    <submittedName>
        <fullName evidence="5">Glycosyl hydrolases family 16</fullName>
    </submittedName>
</protein>
<comment type="similarity">
    <text evidence="1">Belongs to the glycosyl hydrolase 16 family.</text>
</comment>
<dbReference type="RefSeq" id="WP_073274923.1">
    <property type="nucleotide sequence ID" value="NZ_FQVA01000002.1"/>
</dbReference>
<organism evidence="5 6">
    <name type="scientific">Microbulbifer donghaiensis</name>
    <dbReference type="NCBI Taxonomy" id="494016"/>
    <lineage>
        <taxon>Bacteria</taxon>
        <taxon>Pseudomonadati</taxon>
        <taxon>Pseudomonadota</taxon>
        <taxon>Gammaproteobacteria</taxon>
        <taxon>Cellvibrionales</taxon>
        <taxon>Microbulbiferaceae</taxon>
        <taxon>Microbulbifer</taxon>
    </lineage>
</organism>
<reference evidence="6" key="1">
    <citation type="submission" date="2016-11" db="EMBL/GenBank/DDBJ databases">
        <authorList>
            <person name="Varghese N."/>
            <person name="Submissions S."/>
        </authorList>
    </citation>
    <scope>NUCLEOTIDE SEQUENCE [LARGE SCALE GENOMIC DNA]</scope>
    <source>
        <strain evidence="6">CGMCC 1.7063</strain>
    </source>
</reference>
<dbReference type="Gene3D" id="2.60.120.200">
    <property type="match status" value="1"/>
</dbReference>
<dbReference type="EMBL" id="FQVA01000002">
    <property type="protein sequence ID" value="SHF51908.1"/>
    <property type="molecule type" value="Genomic_DNA"/>
</dbReference>
<dbReference type="GO" id="GO:0004553">
    <property type="term" value="F:hydrolase activity, hydrolyzing O-glycosyl compounds"/>
    <property type="evidence" value="ECO:0007669"/>
    <property type="project" value="InterPro"/>
</dbReference>
<evidence type="ECO:0000256" key="1">
    <source>
        <dbReference type="ARBA" id="ARBA00006865"/>
    </source>
</evidence>
<dbReference type="GO" id="GO:0005975">
    <property type="term" value="P:carbohydrate metabolic process"/>
    <property type="evidence" value="ECO:0007669"/>
    <property type="project" value="InterPro"/>
</dbReference>
<name>A0A1M5CAZ3_9GAMM</name>
<accession>A0A1M5CAZ3</accession>
<dbReference type="STRING" id="494016.SAMN04487965_2128"/>
<keyword evidence="5" id="KW-0378">Hydrolase</keyword>
<sequence length="326" mass="36482">MYKKLIALASAPLLCLPLASCGGKNGAAPSQHASPETPLSETSSAEENARILFDDFSYANLDELLANDWRVRTETGHPGVSGARWSADGITFLADSDREGNTLLRLTSSTDGSGENTNHTQLCHQRKYLEGTYAARVFFRDEPIQGPDGDQIIETFYTISPLKAPLDPDYSEMDFEYLANGGWGEKHNALFATSWETFKLDPFEMVNEHSVKPGSFAGWHTLVLQAANNKIRYFIDGVEFAKHSEQVFPEEPMSINFNLWFTQEGLTDSDELRIYQQDVDWVFHRAGEILDTDEVTRTVNDMRAQKLAFANTVPDWNPKLDSPCGL</sequence>
<dbReference type="OrthoDB" id="3404894at2"/>
<proteinExistence type="inferred from homology"/>
<gene>
    <name evidence="5" type="ORF">SAMN04487965_2128</name>
</gene>
<feature type="region of interest" description="Disordered" evidence="2">
    <location>
        <begin position="25"/>
        <end position="45"/>
    </location>
</feature>
<dbReference type="CDD" id="cd00413">
    <property type="entry name" value="Glyco_hydrolase_16"/>
    <property type="match status" value="1"/>
</dbReference>